<proteinExistence type="inferred from homology"/>
<comment type="subunit">
    <text evidence="2">Heterodimer of SbcC and SbcD.</text>
</comment>
<evidence type="ECO:0000313" key="6">
    <source>
        <dbReference type="EMBL" id="KIL73724.1"/>
    </source>
</evidence>
<dbReference type="EMBL" id="JXLP01000028">
    <property type="protein sequence ID" value="KIL73724.1"/>
    <property type="molecule type" value="Genomic_DNA"/>
</dbReference>
<evidence type="ECO:0000256" key="3">
    <source>
        <dbReference type="ARBA" id="ARBA00013368"/>
    </source>
</evidence>
<dbReference type="Gene3D" id="3.40.50.300">
    <property type="entry name" value="P-loop containing nucleotide triphosphate hydrolases"/>
    <property type="match status" value="1"/>
</dbReference>
<keyword evidence="7" id="KW-1185">Reference proteome</keyword>
<dbReference type="Pfam" id="PF13476">
    <property type="entry name" value="AAA_23"/>
    <property type="match status" value="1"/>
</dbReference>
<feature type="coiled-coil region" evidence="4">
    <location>
        <begin position="407"/>
        <end position="455"/>
    </location>
</feature>
<feature type="coiled-coil region" evidence="4">
    <location>
        <begin position="483"/>
        <end position="537"/>
    </location>
</feature>
<evidence type="ECO:0000256" key="4">
    <source>
        <dbReference type="SAM" id="Coils"/>
    </source>
</evidence>
<feature type="coiled-coil region" evidence="4">
    <location>
        <begin position="238"/>
        <end position="352"/>
    </location>
</feature>
<sequence length="662" mass="75868">MAKQLKLLSLSLKNFKGVRAFTLETSGDNVRVFGDNATGKTTVFDAFVWLLFDKDSQNKKDFSIKTLDENGQELHGLEHEVESTLLIDGQAVTLRKVYKEKWTKKRGSATSEFTGHTTDYFIDSVPVKKKEFAEKIASIIDEDIFKLLTSPSYFNEQLKWQDRRKTLLEICGDITDEEVIRNNQSLTNLPAILQGRSIEDQRKIIAAKRSDINKELEKIPVRIDEIQRSLPDVTDFNKVAIESEIDQMNSQIEEKQDLISNIRNGNAIAQKQKAVQEIEIELLQIKQQHEAGSKDEIYSLKARIQEEESNVSILNSKLENVKNSKRHNDENIKRIDEQLAQLRQEWHEVNSQEFTHNDQCECPTCGQSLPEEQVTSAREKALAQFNLTKSKKLEEITNKGKQGGERKQEFLDNNEVLTKEYEKLNGQISEKHTLIEKLKDQLTQLESVVVDITENAQYTAKLQEKQNIQQDIHELKTAADQSIQSIQLEIIELKSNRDRLQAELGKFAALSQSEDRIHELEAQERQLAAEYEDLEQQLYLTEEFIRTKVNLLEEKINSKFKYARFKLFETQINGGLTEVCKTTFSGVPYDSGLNNAAKINVGLDIINTLSQHYNFLAPIFVDNAEAVTKLIDSDSQLISLVVSEKDKQLRVETQQDVMKEAI</sequence>
<gene>
    <name evidence="6" type="ORF">SD77_3001</name>
</gene>
<reference evidence="6 7" key="1">
    <citation type="submission" date="2015-01" db="EMBL/GenBank/DDBJ databases">
        <title>Genome Assembly of Bacillus badius MTCC 1458.</title>
        <authorList>
            <person name="Verma A."/>
            <person name="Khatri I."/>
            <person name="Mual P."/>
            <person name="Subramanian S."/>
            <person name="Krishnamurthi S."/>
        </authorList>
    </citation>
    <scope>NUCLEOTIDE SEQUENCE [LARGE SCALE GENOMIC DNA]</scope>
    <source>
        <strain evidence="6 7">MTCC 1458</strain>
    </source>
</reference>
<evidence type="ECO:0000259" key="5">
    <source>
        <dbReference type="Pfam" id="PF13476"/>
    </source>
</evidence>
<evidence type="ECO:0000256" key="2">
    <source>
        <dbReference type="ARBA" id="ARBA00011322"/>
    </source>
</evidence>
<dbReference type="PANTHER" id="PTHR32114">
    <property type="entry name" value="ABC TRANSPORTER ABCH.3"/>
    <property type="match status" value="1"/>
</dbReference>
<comment type="similarity">
    <text evidence="1">Belongs to the SMC family. SbcC subfamily.</text>
</comment>
<dbReference type="InterPro" id="IPR027417">
    <property type="entry name" value="P-loop_NTPase"/>
</dbReference>
<organism evidence="6 7">
    <name type="scientific">Bacillus badius</name>
    <dbReference type="NCBI Taxonomy" id="1455"/>
    <lineage>
        <taxon>Bacteria</taxon>
        <taxon>Bacillati</taxon>
        <taxon>Bacillota</taxon>
        <taxon>Bacilli</taxon>
        <taxon>Bacillales</taxon>
        <taxon>Bacillaceae</taxon>
        <taxon>Pseudobacillus</taxon>
    </lineage>
</organism>
<dbReference type="InterPro" id="IPR038729">
    <property type="entry name" value="Rad50/SbcC_AAA"/>
</dbReference>
<keyword evidence="4" id="KW-0175">Coiled coil</keyword>
<dbReference type="PANTHER" id="PTHR32114:SF2">
    <property type="entry name" value="ABC TRANSPORTER ABCH.3"/>
    <property type="match status" value="1"/>
</dbReference>
<protein>
    <recommendedName>
        <fullName evidence="3">Nuclease SbcCD subunit C</fullName>
    </recommendedName>
</protein>
<name>A0ABR5AQS5_BACBA</name>
<feature type="domain" description="Rad50/SbcC-type AAA" evidence="5">
    <location>
        <begin position="9"/>
        <end position="288"/>
    </location>
</feature>
<evidence type="ECO:0000256" key="1">
    <source>
        <dbReference type="ARBA" id="ARBA00006930"/>
    </source>
</evidence>
<comment type="caution">
    <text evidence="6">The sequence shown here is derived from an EMBL/GenBank/DDBJ whole genome shotgun (WGS) entry which is preliminary data.</text>
</comment>
<dbReference type="RefSeq" id="WP_041114567.1">
    <property type="nucleotide sequence ID" value="NZ_JARTHD010000005.1"/>
</dbReference>
<accession>A0ABR5AQS5</accession>
<dbReference type="SUPFAM" id="SSF52540">
    <property type="entry name" value="P-loop containing nucleoside triphosphate hydrolases"/>
    <property type="match status" value="2"/>
</dbReference>
<dbReference type="Proteomes" id="UP000031982">
    <property type="component" value="Unassembled WGS sequence"/>
</dbReference>
<evidence type="ECO:0000313" key="7">
    <source>
        <dbReference type="Proteomes" id="UP000031982"/>
    </source>
</evidence>